<dbReference type="GO" id="GO:0016758">
    <property type="term" value="F:hexosyltransferase activity"/>
    <property type="evidence" value="ECO:0007669"/>
    <property type="project" value="InterPro"/>
</dbReference>
<dbReference type="InterPro" id="IPR007235">
    <property type="entry name" value="Glyco_trans_28_C"/>
</dbReference>
<sequence>MLGRGAVIFASVGSMLPFERMVRWVDQWAGANPEAPVFIQIGETAYEPRHARFARILPLTEFRERLRACDLFVAHAGMGSILQALEERKQMLVLPRHRDRGEHTTDHQIDSAERFAQRPGLRVVDTIEDLHREMTGLLANPLVIDAAIADRASPELLAGVRSFLDGPRPSPAGA</sequence>
<dbReference type="AlphaFoldDB" id="A0A918PBN4"/>
<keyword evidence="3" id="KW-1185">Reference proteome</keyword>
<protein>
    <recommendedName>
        <fullName evidence="1">Glycosyl transferase family 28 C-terminal domain-containing protein</fullName>
    </recommendedName>
</protein>
<reference evidence="2" key="2">
    <citation type="submission" date="2020-09" db="EMBL/GenBank/DDBJ databases">
        <authorList>
            <person name="Sun Q."/>
            <person name="Kim S."/>
        </authorList>
    </citation>
    <scope>NUCLEOTIDE SEQUENCE</scope>
    <source>
        <strain evidence="2">KCTC 32255</strain>
    </source>
</reference>
<accession>A0A918PBN4</accession>
<reference evidence="2" key="1">
    <citation type="journal article" date="2014" name="Int. J. Syst. Evol. Microbiol.">
        <title>Complete genome sequence of Corynebacterium casei LMG S-19264T (=DSM 44701T), isolated from a smear-ripened cheese.</title>
        <authorList>
            <consortium name="US DOE Joint Genome Institute (JGI-PGF)"/>
            <person name="Walter F."/>
            <person name="Albersmeier A."/>
            <person name="Kalinowski J."/>
            <person name="Ruckert C."/>
        </authorList>
    </citation>
    <scope>NUCLEOTIDE SEQUENCE</scope>
    <source>
        <strain evidence="2">KCTC 32255</strain>
    </source>
</reference>
<evidence type="ECO:0000313" key="2">
    <source>
        <dbReference type="EMBL" id="GGY96589.1"/>
    </source>
</evidence>
<dbReference type="EMBL" id="BMZA01000002">
    <property type="protein sequence ID" value="GGY96589.1"/>
    <property type="molecule type" value="Genomic_DNA"/>
</dbReference>
<comment type="caution">
    <text evidence="2">The sequence shown here is derived from an EMBL/GenBank/DDBJ whole genome shotgun (WGS) entry which is preliminary data.</text>
</comment>
<proteinExistence type="predicted"/>
<dbReference type="SUPFAM" id="SSF53756">
    <property type="entry name" value="UDP-Glycosyltransferase/glycogen phosphorylase"/>
    <property type="match status" value="1"/>
</dbReference>
<dbReference type="RefSeq" id="WP_189619957.1">
    <property type="nucleotide sequence ID" value="NZ_BMZA01000002.1"/>
</dbReference>
<feature type="domain" description="Glycosyl transferase family 28 C-terminal" evidence="1">
    <location>
        <begin position="19"/>
        <end position="142"/>
    </location>
</feature>
<organism evidence="2 3">
    <name type="scientific">Novosphingobium colocasiae</name>
    <dbReference type="NCBI Taxonomy" id="1256513"/>
    <lineage>
        <taxon>Bacteria</taxon>
        <taxon>Pseudomonadati</taxon>
        <taxon>Pseudomonadota</taxon>
        <taxon>Alphaproteobacteria</taxon>
        <taxon>Sphingomonadales</taxon>
        <taxon>Sphingomonadaceae</taxon>
        <taxon>Novosphingobium</taxon>
    </lineage>
</organism>
<evidence type="ECO:0000313" key="3">
    <source>
        <dbReference type="Proteomes" id="UP000648075"/>
    </source>
</evidence>
<dbReference type="Gene3D" id="3.40.50.2000">
    <property type="entry name" value="Glycogen Phosphorylase B"/>
    <property type="match status" value="1"/>
</dbReference>
<gene>
    <name evidence="2" type="ORF">GCM10011614_09300</name>
</gene>
<dbReference type="Proteomes" id="UP000648075">
    <property type="component" value="Unassembled WGS sequence"/>
</dbReference>
<evidence type="ECO:0000259" key="1">
    <source>
        <dbReference type="Pfam" id="PF04101"/>
    </source>
</evidence>
<dbReference type="Pfam" id="PF04101">
    <property type="entry name" value="Glyco_tran_28_C"/>
    <property type="match status" value="1"/>
</dbReference>
<name>A0A918PBN4_9SPHN</name>